<feature type="compositionally biased region" description="Polar residues" evidence="4">
    <location>
        <begin position="212"/>
        <end position="225"/>
    </location>
</feature>
<reference evidence="6" key="1">
    <citation type="journal article" date="2019" name="Sci. Rep.">
        <title>Draft genome of Tanacetum cinerariifolium, the natural source of mosquito coil.</title>
        <authorList>
            <person name="Yamashiro T."/>
            <person name="Shiraishi A."/>
            <person name="Satake H."/>
            <person name="Nakayama K."/>
        </authorList>
    </citation>
    <scope>NUCLEOTIDE SEQUENCE</scope>
</reference>
<feature type="domain" description="Integrase catalytic" evidence="5">
    <location>
        <begin position="1"/>
        <end position="148"/>
    </location>
</feature>
<dbReference type="Gene3D" id="3.30.420.10">
    <property type="entry name" value="Ribonuclease H-like superfamily/Ribonuclease H"/>
    <property type="match status" value="1"/>
</dbReference>
<evidence type="ECO:0000256" key="3">
    <source>
        <dbReference type="SAM" id="Coils"/>
    </source>
</evidence>
<dbReference type="GO" id="GO:0046872">
    <property type="term" value="F:metal ion binding"/>
    <property type="evidence" value="ECO:0007669"/>
    <property type="project" value="UniProtKB-KW"/>
</dbReference>
<accession>A0A6L2JDG1</accession>
<dbReference type="InterPro" id="IPR013103">
    <property type="entry name" value="RVT_2"/>
</dbReference>
<dbReference type="PANTHER" id="PTHR42648:SF32">
    <property type="entry name" value="RIBONUCLEASE H-LIKE DOMAIN, GAG-PRE-INTEGRASE DOMAIN PROTEIN-RELATED"/>
    <property type="match status" value="1"/>
</dbReference>
<dbReference type="InterPro" id="IPR012337">
    <property type="entry name" value="RNaseH-like_sf"/>
</dbReference>
<evidence type="ECO:0000256" key="4">
    <source>
        <dbReference type="SAM" id="MobiDB-lite"/>
    </source>
</evidence>
<feature type="compositionally biased region" description="Basic and acidic residues" evidence="4">
    <location>
        <begin position="176"/>
        <end position="211"/>
    </location>
</feature>
<dbReference type="PROSITE" id="PS50994">
    <property type="entry name" value="INTEGRASE"/>
    <property type="match status" value="1"/>
</dbReference>
<dbReference type="InterPro" id="IPR036397">
    <property type="entry name" value="RNaseH_sf"/>
</dbReference>
<proteinExistence type="predicted"/>
<feature type="region of interest" description="Disordered" evidence="4">
    <location>
        <begin position="166"/>
        <end position="231"/>
    </location>
</feature>
<dbReference type="EMBL" id="BKCJ010000633">
    <property type="protein sequence ID" value="GEU34926.1"/>
    <property type="molecule type" value="Genomic_DNA"/>
</dbReference>
<keyword evidence="1" id="KW-0479">Metal-binding</keyword>
<name>A0A6L2JDG1_TANCI</name>
<comment type="caution">
    <text evidence="6">The sequence shown here is derived from an EMBL/GenBank/DDBJ whole genome shotgun (WGS) entry which is preliminary data.</text>
</comment>
<dbReference type="GO" id="GO:0003676">
    <property type="term" value="F:nucleic acid binding"/>
    <property type="evidence" value="ECO:0007669"/>
    <property type="project" value="InterPro"/>
</dbReference>
<feature type="compositionally biased region" description="Polar residues" evidence="4">
    <location>
        <begin position="166"/>
        <end position="175"/>
    </location>
</feature>
<dbReference type="SUPFAM" id="SSF53098">
    <property type="entry name" value="Ribonuclease H-like"/>
    <property type="match status" value="1"/>
</dbReference>
<dbReference type="Pfam" id="PF07727">
    <property type="entry name" value="RVT_2"/>
    <property type="match status" value="2"/>
</dbReference>
<dbReference type="GO" id="GO:0015074">
    <property type="term" value="P:DNA integration"/>
    <property type="evidence" value="ECO:0007669"/>
    <property type="project" value="InterPro"/>
</dbReference>
<dbReference type="AlphaFoldDB" id="A0A6L2JDG1"/>
<dbReference type="InterPro" id="IPR043502">
    <property type="entry name" value="DNA/RNA_pol_sf"/>
</dbReference>
<evidence type="ECO:0000313" key="6">
    <source>
        <dbReference type="EMBL" id="GEU34926.1"/>
    </source>
</evidence>
<evidence type="ECO:0000256" key="1">
    <source>
        <dbReference type="ARBA" id="ARBA00022723"/>
    </source>
</evidence>
<gene>
    <name evidence="6" type="ORF">Tci_006904</name>
</gene>
<dbReference type="SUPFAM" id="SSF56672">
    <property type="entry name" value="DNA/RNA polymerases"/>
    <property type="match status" value="1"/>
</dbReference>
<dbReference type="Pfam" id="PF00665">
    <property type="entry name" value="rve"/>
    <property type="match status" value="1"/>
</dbReference>
<sequence length="905" mass="103343">MKKMYCLVVTNDYSRFTWVFFLATKDETSKILKSFITGIENLVDHKVKMIRCDNGSEFKNREMNQFCEMKGIKRQYSVARTPQQNGVAERRNMTLIEANESFFVGYSLNSKAFRVFNSIVEENLHIRFSENTPNIVGSGPDWLFDIDALTRTMNYESIVAGTQSNSFAGTKASDNSSHDDGFKPSSDDGKKVDENPRQESECKDQEKEDNVKSTNSVNVVGTNEVNDAGGKTSIELPFDPNMPDLEDISIFNFLIDDEDKGVMADMSNLDTTIQVSPTLTTRIHKDHPLNQVIGDLHSTTQTRQMSKNLEEHGFVNTIQQRTNHKDLQNCLFDWFLSQEEPKKSAFLYEKFKEEVYVCQPPRLEDPDFPDRVYKVKKALYGLHQAPRAWYKGDILLVQVYVDDIIFGSTKKELCNAFEEMMHSKIQMSSIGELTFFLGLKVKQKKDGIFICQDKYVAEILKKFGFTKFKNASTPMETQKPLLKDEYGEEVDVHMYRTDSGGGPRCQEAIGDTIAQTRFETVSKKSNDSLIARGNTLQNDKDIMKLNELMELCINLQNKVLDLEQTKTTQANEIDSLKRRVKKLKKKQWSRTHKLNRLYKIGLAARVESSDDEQSLSDDASKQRMIKAIDVDEGITLVSTQDDAEMFDANKDLGGEEVFVSKQDENVVEKEFGATQVQVSTPATTAIISINEVTLAQALAELNHTKPKAKAKRIVFHKPYESTTIPKPKSQDKGKAIMIEEPVKLKKKDQISLDEETALSLQAEFDKEQRLAREKTQKELEANIALIKTWDDVQAKINADYQLAERLQAEEQQELNDAEKATLVNTFEEFRTELVQGDIKEKRAGKELIQKRSKKQKVDDDKETKELKLLMEVILDEEEVAIDVIHLAVKSSGIVDWKIYKEEKKR</sequence>
<evidence type="ECO:0000256" key="2">
    <source>
        <dbReference type="ARBA" id="ARBA00022801"/>
    </source>
</evidence>
<keyword evidence="2" id="KW-0378">Hydrolase</keyword>
<feature type="coiled-coil region" evidence="3">
    <location>
        <begin position="545"/>
        <end position="586"/>
    </location>
</feature>
<evidence type="ECO:0000259" key="5">
    <source>
        <dbReference type="PROSITE" id="PS50994"/>
    </source>
</evidence>
<dbReference type="PANTHER" id="PTHR42648">
    <property type="entry name" value="TRANSPOSASE, PUTATIVE-RELATED"/>
    <property type="match status" value="1"/>
</dbReference>
<protein>
    <recommendedName>
        <fullName evidence="5">Integrase catalytic domain-containing protein</fullName>
    </recommendedName>
</protein>
<dbReference type="InterPro" id="IPR001584">
    <property type="entry name" value="Integrase_cat-core"/>
</dbReference>
<dbReference type="GO" id="GO:0016787">
    <property type="term" value="F:hydrolase activity"/>
    <property type="evidence" value="ECO:0007669"/>
    <property type="project" value="UniProtKB-KW"/>
</dbReference>
<keyword evidence="3" id="KW-0175">Coiled coil</keyword>
<organism evidence="6">
    <name type="scientific">Tanacetum cinerariifolium</name>
    <name type="common">Dalmatian daisy</name>
    <name type="synonym">Chrysanthemum cinerariifolium</name>
    <dbReference type="NCBI Taxonomy" id="118510"/>
    <lineage>
        <taxon>Eukaryota</taxon>
        <taxon>Viridiplantae</taxon>
        <taxon>Streptophyta</taxon>
        <taxon>Embryophyta</taxon>
        <taxon>Tracheophyta</taxon>
        <taxon>Spermatophyta</taxon>
        <taxon>Magnoliopsida</taxon>
        <taxon>eudicotyledons</taxon>
        <taxon>Gunneridae</taxon>
        <taxon>Pentapetalae</taxon>
        <taxon>asterids</taxon>
        <taxon>campanulids</taxon>
        <taxon>Asterales</taxon>
        <taxon>Asteraceae</taxon>
        <taxon>Asteroideae</taxon>
        <taxon>Anthemideae</taxon>
        <taxon>Anthemidinae</taxon>
        <taxon>Tanacetum</taxon>
    </lineage>
</organism>
<dbReference type="InterPro" id="IPR039537">
    <property type="entry name" value="Retrotran_Ty1/copia-like"/>
</dbReference>